<accession>A0ABN7K2B1</accession>
<evidence type="ECO:0000313" key="1">
    <source>
        <dbReference type="EMBL" id="CAD7286684.1"/>
    </source>
</evidence>
<dbReference type="SUPFAM" id="SSF142906">
    <property type="entry name" value="YjbR-like"/>
    <property type="match status" value="1"/>
</dbReference>
<dbReference type="Gene3D" id="3.90.1150.30">
    <property type="match status" value="1"/>
</dbReference>
<dbReference type="EMBL" id="CAJHOF010000001">
    <property type="protein sequence ID" value="CAD7286684.1"/>
    <property type="molecule type" value="Genomic_DNA"/>
</dbReference>
<sequence length="115" mass="13489">MLGEVEILEIFKQNFNTSPNYPFKKYPNFATFCNHKGKWFALMMKISAKKLNINSDNEILLLNLKTDVAQILIDHKQIYPAYHMNKTHWISVKIDDKIDKDFLIDLIDTSLQLSL</sequence>
<proteinExistence type="predicted"/>
<dbReference type="RefSeq" id="WP_229931860.1">
    <property type="nucleotide sequence ID" value="NZ_CAJHOF010000001.1"/>
</dbReference>
<dbReference type="InterPro" id="IPR007351">
    <property type="entry name" value="YjbR"/>
</dbReference>
<dbReference type="InterPro" id="IPR058532">
    <property type="entry name" value="YjbR/MT2646/Rv2570-like"/>
</dbReference>
<evidence type="ECO:0000313" key="2">
    <source>
        <dbReference type="Proteomes" id="UP000789803"/>
    </source>
</evidence>
<dbReference type="PANTHER" id="PTHR35145">
    <property type="entry name" value="CYTOPLASMIC PROTEIN-RELATED"/>
    <property type="match status" value="1"/>
</dbReference>
<dbReference type="Pfam" id="PF04237">
    <property type="entry name" value="YjbR"/>
    <property type="match status" value="1"/>
</dbReference>
<protein>
    <recommendedName>
        <fullName evidence="3">MmcQ/YjbR family DNA-binding protein</fullName>
    </recommendedName>
</protein>
<gene>
    <name evidence="1" type="ORF">LMG7974_00032</name>
</gene>
<reference evidence="1 2" key="1">
    <citation type="submission" date="2020-11" db="EMBL/GenBank/DDBJ databases">
        <authorList>
            <person name="Peeters C."/>
        </authorList>
    </citation>
    <scope>NUCLEOTIDE SEQUENCE [LARGE SCALE GENOMIC DNA]</scope>
    <source>
        <strain evidence="1 2">LMG 7974</strain>
    </source>
</reference>
<dbReference type="PANTHER" id="PTHR35145:SF1">
    <property type="entry name" value="CYTOPLASMIC PROTEIN"/>
    <property type="match status" value="1"/>
</dbReference>
<name>A0ABN7K2B1_9BACT</name>
<dbReference type="InterPro" id="IPR038056">
    <property type="entry name" value="YjbR-like_sf"/>
</dbReference>
<dbReference type="Proteomes" id="UP000789803">
    <property type="component" value="Unassembled WGS sequence"/>
</dbReference>
<organism evidence="1 2">
    <name type="scientific">Campylobacter majalis</name>
    <dbReference type="NCBI Taxonomy" id="2790656"/>
    <lineage>
        <taxon>Bacteria</taxon>
        <taxon>Pseudomonadati</taxon>
        <taxon>Campylobacterota</taxon>
        <taxon>Epsilonproteobacteria</taxon>
        <taxon>Campylobacterales</taxon>
        <taxon>Campylobacteraceae</taxon>
        <taxon>Campylobacter</taxon>
    </lineage>
</organism>
<keyword evidence="2" id="KW-1185">Reference proteome</keyword>
<comment type="caution">
    <text evidence="1">The sequence shown here is derived from an EMBL/GenBank/DDBJ whole genome shotgun (WGS) entry which is preliminary data.</text>
</comment>
<evidence type="ECO:0008006" key="3">
    <source>
        <dbReference type="Google" id="ProtNLM"/>
    </source>
</evidence>